<evidence type="ECO:0000256" key="2">
    <source>
        <dbReference type="ARBA" id="ARBA00007025"/>
    </source>
</evidence>
<dbReference type="PANTHER" id="PTHR45797">
    <property type="entry name" value="RAD54-LIKE"/>
    <property type="match status" value="1"/>
</dbReference>
<dbReference type="PANTHER" id="PTHR45797:SF1">
    <property type="entry name" value="HELICASE ARIP4"/>
    <property type="match status" value="1"/>
</dbReference>
<dbReference type="GO" id="GO:0005524">
    <property type="term" value="F:ATP binding"/>
    <property type="evidence" value="ECO:0007669"/>
    <property type="project" value="UniProtKB-KW"/>
</dbReference>
<reference evidence="13" key="1">
    <citation type="journal article" date="2012" name="Proc. Natl. Acad. Sci. U.S.A.">
        <title>Antigenic diversity is generated by distinct evolutionary mechanisms in African trypanosome species.</title>
        <authorList>
            <person name="Jackson A.P."/>
            <person name="Berry A."/>
            <person name="Aslett M."/>
            <person name="Allison H.C."/>
            <person name="Burton P."/>
            <person name="Vavrova-Anderson J."/>
            <person name="Brown R."/>
            <person name="Browne H."/>
            <person name="Corton N."/>
            <person name="Hauser H."/>
            <person name="Gamble J."/>
            <person name="Gilderthorp R."/>
            <person name="Marcello L."/>
            <person name="McQuillan J."/>
            <person name="Otto T.D."/>
            <person name="Quail M.A."/>
            <person name="Sanders M.J."/>
            <person name="van Tonder A."/>
            <person name="Ginger M.L."/>
            <person name="Field M.C."/>
            <person name="Barry J.D."/>
            <person name="Hertz-Fowler C."/>
            <person name="Berriman M."/>
        </authorList>
    </citation>
    <scope>NUCLEOTIDE SEQUENCE</scope>
    <source>
        <strain evidence="13">IL3000</strain>
    </source>
</reference>
<dbReference type="SMART" id="SM00487">
    <property type="entry name" value="DEXDc"/>
    <property type="match status" value="1"/>
</dbReference>
<evidence type="ECO:0000256" key="6">
    <source>
        <dbReference type="ARBA" id="ARBA00022840"/>
    </source>
</evidence>
<evidence type="ECO:0000256" key="8">
    <source>
        <dbReference type="ARBA" id="ARBA00023242"/>
    </source>
</evidence>
<evidence type="ECO:0000256" key="4">
    <source>
        <dbReference type="ARBA" id="ARBA00022801"/>
    </source>
</evidence>
<dbReference type="PROSITE" id="PS51192">
    <property type="entry name" value="HELICASE_ATP_BIND_1"/>
    <property type="match status" value="1"/>
</dbReference>
<protein>
    <submittedName>
        <fullName evidence="13">Putative SNF2 DNA repair protein</fullName>
    </submittedName>
</protein>
<organism evidence="13">
    <name type="scientific">Trypanosoma congolense (strain IL3000)</name>
    <dbReference type="NCBI Taxonomy" id="1068625"/>
    <lineage>
        <taxon>Eukaryota</taxon>
        <taxon>Discoba</taxon>
        <taxon>Euglenozoa</taxon>
        <taxon>Kinetoplastea</taxon>
        <taxon>Metakinetoplastina</taxon>
        <taxon>Trypanosomatida</taxon>
        <taxon>Trypanosomatidae</taxon>
        <taxon>Trypanosoma</taxon>
        <taxon>Nannomonas</taxon>
    </lineage>
</organism>
<dbReference type="VEuPathDB" id="TriTrypDB:TcIL3000.11.6060"/>
<evidence type="ECO:0000256" key="3">
    <source>
        <dbReference type="ARBA" id="ARBA00022741"/>
    </source>
</evidence>
<feature type="region of interest" description="Disordered" evidence="9">
    <location>
        <begin position="41"/>
        <end position="64"/>
    </location>
</feature>
<dbReference type="GO" id="GO:0004386">
    <property type="term" value="F:helicase activity"/>
    <property type="evidence" value="ECO:0007669"/>
    <property type="project" value="UniProtKB-KW"/>
</dbReference>
<comment type="similarity">
    <text evidence="2">Belongs to the SNF2/RAD54 helicase family.</text>
</comment>
<dbReference type="GO" id="GO:0016887">
    <property type="term" value="F:ATP hydrolysis activity"/>
    <property type="evidence" value="ECO:0007669"/>
    <property type="project" value="InterPro"/>
</dbReference>
<feature type="compositionally biased region" description="Acidic residues" evidence="9">
    <location>
        <begin position="41"/>
        <end position="50"/>
    </location>
</feature>
<dbReference type="InterPro" id="IPR014001">
    <property type="entry name" value="Helicase_ATP-bd"/>
</dbReference>
<dbReference type="CDD" id="cd18793">
    <property type="entry name" value="SF2_C_SNF"/>
    <property type="match status" value="1"/>
</dbReference>
<dbReference type="InterPro" id="IPR049730">
    <property type="entry name" value="SNF2/RAD54-like_C"/>
</dbReference>
<comment type="subcellular location">
    <subcellularLocation>
        <location evidence="1">Nucleus</location>
    </subcellularLocation>
</comment>
<name>G0V0L2_TRYCI</name>
<dbReference type="EMBL" id="HE575324">
    <property type="protein sequence ID" value="CCC95183.1"/>
    <property type="molecule type" value="Genomic_DNA"/>
</dbReference>
<evidence type="ECO:0000313" key="13">
    <source>
        <dbReference type="EMBL" id="CCC95183.1"/>
    </source>
</evidence>
<keyword evidence="8" id="KW-0539">Nucleus</keyword>
<keyword evidence="10" id="KW-0732">Signal</keyword>
<feature type="chain" id="PRO_5003410517" evidence="10">
    <location>
        <begin position="19"/>
        <end position="1039"/>
    </location>
</feature>
<dbReference type="Pfam" id="PF00176">
    <property type="entry name" value="SNF2-rel_dom"/>
    <property type="match status" value="1"/>
</dbReference>
<dbReference type="SUPFAM" id="SSF52540">
    <property type="entry name" value="P-loop containing nucleoside triphosphate hydrolases"/>
    <property type="match status" value="2"/>
</dbReference>
<feature type="domain" description="Helicase ATP-binding" evidence="11">
    <location>
        <begin position="292"/>
        <end position="484"/>
    </location>
</feature>
<dbReference type="Gene3D" id="3.40.50.300">
    <property type="entry name" value="P-loop containing nucleotide triphosphate hydrolases"/>
    <property type="match status" value="1"/>
</dbReference>
<evidence type="ECO:0000259" key="11">
    <source>
        <dbReference type="PROSITE" id="PS51192"/>
    </source>
</evidence>
<feature type="compositionally biased region" description="Basic residues" evidence="9">
    <location>
        <begin position="1026"/>
        <end position="1039"/>
    </location>
</feature>
<dbReference type="InterPro" id="IPR027417">
    <property type="entry name" value="P-loop_NTPase"/>
</dbReference>
<gene>
    <name evidence="13" type="ORF">TCIL3000_11_6060</name>
</gene>
<keyword evidence="7" id="KW-0238">DNA-binding</keyword>
<dbReference type="GO" id="GO:0005634">
    <property type="term" value="C:nucleus"/>
    <property type="evidence" value="ECO:0007669"/>
    <property type="project" value="UniProtKB-SubCell"/>
</dbReference>
<evidence type="ECO:0000256" key="9">
    <source>
        <dbReference type="SAM" id="MobiDB-lite"/>
    </source>
</evidence>
<dbReference type="InterPro" id="IPR044574">
    <property type="entry name" value="ARIP4-like"/>
</dbReference>
<dbReference type="PROSITE" id="PS51194">
    <property type="entry name" value="HELICASE_CTER"/>
    <property type="match status" value="1"/>
</dbReference>
<evidence type="ECO:0000256" key="5">
    <source>
        <dbReference type="ARBA" id="ARBA00022806"/>
    </source>
</evidence>
<proteinExistence type="inferred from homology"/>
<dbReference type="Pfam" id="PF00271">
    <property type="entry name" value="Helicase_C"/>
    <property type="match status" value="1"/>
</dbReference>
<dbReference type="InterPro" id="IPR001650">
    <property type="entry name" value="Helicase_C-like"/>
</dbReference>
<keyword evidence="5" id="KW-0347">Helicase</keyword>
<feature type="domain" description="Helicase C-terminal" evidence="12">
    <location>
        <begin position="657"/>
        <end position="827"/>
    </location>
</feature>
<evidence type="ECO:0000259" key="12">
    <source>
        <dbReference type="PROSITE" id="PS51194"/>
    </source>
</evidence>
<sequence length="1039" mass="117590">MVKYFFLLYSLTITFAAAAKGVSRSLMEGDYHFSLSCSDDSDESLYETDPPDALPTTQISNEKGMSLTEREMMDHMQYDDPWGPKECKDVFDINAEDATLSPKESTTNIDTATLSMFTSTDGNRMDFGDSPTTVSMMEGYAGNELSESLNGSKTINIGELRNMTGTKVHSILKDFFNKRRRAMSRFDDVERQIKEKIVSGTCNEENLRLIDRWRYLVNVSCWKDGNSMASDILFPRELIPTAQELLGLENEQSGREKIEEGFSPTQKTDRLKLRAHQMKGIRFMWSILAEGPVGKVPAVGCILAHTMGLGKTCQAIIFLHLFMQEIGLSNDGCVKKKKRLRKRVLIAVPKSTRCSWVDQFEMWSNFFPPSQRIELLCLTETSSAESRVKLFKSWITHGGVLLTGYEMLTKVYKLYREKSDNKFTTSEYIDLLICDEAHRLKCENLQVALTLKNLNPLRRLLITGTPLQNYLKEYWVMVDFALSKYFNKDQFHHYFTNPIESSANRRATQDEVTVARTKTAALIQELKNFVQCYDSTILKQELPPLQEYVVFVQLTQMQAELHDEFTRLAKRCISANNFLQTIACLRKICTHPQMLFSTVFNTGSRGKESQRDESSSGNGDLAAAFERYEDVLTADEGYRNLCQPPPGYIPTPQDGSKVYVALLIVKEAMKRGERTLLFTMYNKLLDFLEVAIKHMNDVWLEDGSITTPIRFCRLDGTRTEADRSYALKTFASCDGPNVFLVSMRAGGVGLTITAATRVIIMDGGFNPAEEKQAIGRAYRYGQTQPVFAYHLICHGTFEHRVFEHKLAKEWLFRTIVEEASLKRDALKGFNFKTVYEVLESGGTLPLRSQKVTQSQAESTKAIAAEDEVLAKVIPHILYAEVHSTFLQQDDEFDLTASECPYQEEGGWNNSHGYNSLNGHSGCSEQQLFTSGCKRSFTQARLANLDNLVERIIVSRTDTDPQLAQALRAIGYIKSGESDPVDDVLRKGLNRIEGRFGGEDGVTSHEYRNVNENNDEGNVEVTGNTSGRHKIPRTLLHRKP</sequence>
<evidence type="ECO:0000256" key="1">
    <source>
        <dbReference type="ARBA" id="ARBA00004123"/>
    </source>
</evidence>
<keyword evidence="6" id="KW-0067">ATP-binding</keyword>
<feature type="signal peptide" evidence="10">
    <location>
        <begin position="1"/>
        <end position="18"/>
    </location>
</feature>
<evidence type="ECO:0000256" key="10">
    <source>
        <dbReference type="SAM" id="SignalP"/>
    </source>
</evidence>
<dbReference type="InterPro" id="IPR038718">
    <property type="entry name" value="SNF2-like_sf"/>
</dbReference>
<accession>G0V0L2</accession>
<keyword evidence="3" id="KW-0547">Nucleotide-binding</keyword>
<dbReference type="SMART" id="SM00490">
    <property type="entry name" value="HELICc"/>
    <property type="match status" value="1"/>
</dbReference>
<keyword evidence="4" id="KW-0378">Hydrolase</keyword>
<dbReference type="AlphaFoldDB" id="G0V0L2"/>
<dbReference type="GO" id="GO:0003677">
    <property type="term" value="F:DNA binding"/>
    <property type="evidence" value="ECO:0007669"/>
    <property type="project" value="UniProtKB-KW"/>
</dbReference>
<feature type="region of interest" description="Disordered" evidence="9">
    <location>
        <begin position="1013"/>
        <end position="1039"/>
    </location>
</feature>
<dbReference type="Gene3D" id="3.40.50.10810">
    <property type="entry name" value="Tandem AAA-ATPase domain"/>
    <property type="match status" value="1"/>
</dbReference>
<evidence type="ECO:0000256" key="7">
    <source>
        <dbReference type="ARBA" id="ARBA00023125"/>
    </source>
</evidence>
<dbReference type="InterPro" id="IPR000330">
    <property type="entry name" value="SNF2_N"/>
</dbReference>